<comment type="caution">
    <text evidence="2">The sequence shown here is derived from an EMBL/GenBank/DDBJ whole genome shotgun (WGS) entry which is preliminary data.</text>
</comment>
<protein>
    <submittedName>
        <fullName evidence="2">Uncharacterized protein</fullName>
    </submittedName>
</protein>
<feature type="compositionally biased region" description="Basic residues" evidence="1">
    <location>
        <begin position="749"/>
        <end position="763"/>
    </location>
</feature>
<feature type="compositionally biased region" description="Pro residues" evidence="1">
    <location>
        <begin position="709"/>
        <end position="723"/>
    </location>
</feature>
<name>A0AAD7XZ71_9FUNG</name>
<feature type="region of interest" description="Disordered" evidence="1">
    <location>
        <begin position="206"/>
        <end position="287"/>
    </location>
</feature>
<dbReference type="AlphaFoldDB" id="A0AAD7XZ71"/>
<reference evidence="2 3" key="1">
    <citation type="submission" date="2023-03" db="EMBL/GenBank/DDBJ databases">
        <title>Genome sequence of Lichtheimia ornata CBS 291.66.</title>
        <authorList>
            <person name="Mohabir J.T."/>
            <person name="Shea T.P."/>
            <person name="Kurbessoian T."/>
            <person name="Berby B."/>
            <person name="Fontaine J."/>
            <person name="Livny J."/>
            <person name="Gnirke A."/>
            <person name="Stajich J.E."/>
            <person name="Cuomo C.A."/>
        </authorList>
    </citation>
    <scope>NUCLEOTIDE SEQUENCE [LARGE SCALE GENOMIC DNA]</scope>
    <source>
        <strain evidence="2">CBS 291.66</strain>
    </source>
</reference>
<dbReference type="RefSeq" id="XP_058344738.1">
    <property type="nucleotide sequence ID" value="XM_058484477.1"/>
</dbReference>
<evidence type="ECO:0000313" key="3">
    <source>
        <dbReference type="Proteomes" id="UP001234581"/>
    </source>
</evidence>
<evidence type="ECO:0000313" key="2">
    <source>
        <dbReference type="EMBL" id="KAJ8659825.1"/>
    </source>
</evidence>
<feature type="compositionally biased region" description="Pro residues" evidence="1">
    <location>
        <begin position="509"/>
        <end position="522"/>
    </location>
</feature>
<sequence length="763" mass="84583">MPPRIRSCLIQDKAAGCSVSTHLWYDCCNLPVNTLSRTRSYTAYNLTDLNGVKVDTMSRRLQRTSEPSLLRLEEPSATTTTTTAECIATTTATATESRTSDNETKSQEGLEEFISMLAGNGTRKDPNDTINEATANIDHLLAIMKSRQMGRGMLHHIPPEEYHPSNNNTVFNFMFESNKSTTNTDDNADSKPSALSPSDFRFSFTSKESLATSSPRSSNINIRRYRGGGGKITTPNVFYSTAYDDDCDDEEEEDDDDGQNEYESDDDGHTSAQHSRHSGSMIPTHSDISKLPQHLQHRKILPLPKPRWKRKGLQKPTTSNDKDQQPSANNHTTSSSSSPPLTPYIWQFSPPAREIQQRYSEHEDWGMSRLSLADDPNCLFQEVFTGDDSSYRDNAKKMKRSTGSELASLPSAEYDERKSTLRRKDRKWRNSNNNHSNSSNNSNNVATDGSRTTPGIQLPESAFDFAMDKRTRDQLKGLPTLDDLPRPKSVSLGLSNVLRQAMTPVAPYVSPPSPPPPPPAPPSSSTTRKSTIASPPPPPPPATPHSSSSLTQSKPAVTTRTKRNESIPTATTKKKGKANDHSNEPSKTIVDKPVTVSSANTKRGKKGSRKKKTNDDDSHNKSNQALVSDIALIRNPDPDEWICVFCQYEILCRGLEAARRKGGYYRRRRERRRRLREVEARRAGECISGATSDFEDDPPVIDDLTHGPSLPPPPPPPPLPPTTTPTTTTADAISTPYSTITTTTTIMDHRHHHQRKGKGNRVA</sequence>
<dbReference type="PANTHER" id="PTHR45691:SF6">
    <property type="entry name" value="PROTEIN DIAPHANOUS"/>
    <property type="match status" value="1"/>
</dbReference>
<feature type="compositionally biased region" description="Low complexity" evidence="1">
    <location>
        <begin position="213"/>
        <end position="222"/>
    </location>
</feature>
<feature type="compositionally biased region" description="Polar residues" evidence="1">
    <location>
        <begin position="445"/>
        <end position="455"/>
    </location>
</feature>
<dbReference type="Proteomes" id="UP001234581">
    <property type="component" value="Unassembled WGS sequence"/>
</dbReference>
<feature type="region of interest" description="Disordered" evidence="1">
    <location>
        <begin position="299"/>
        <end position="346"/>
    </location>
</feature>
<dbReference type="GO" id="GO:0005884">
    <property type="term" value="C:actin filament"/>
    <property type="evidence" value="ECO:0007669"/>
    <property type="project" value="TreeGrafter"/>
</dbReference>
<dbReference type="EMBL" id="JARTCD010000016">
    <property type="protein sequence ID" value="KAJ8659825.1"/>
    <property type="molecule type" value="Genomic_DNA"/>
</dbReference>
<keyword evidence="3" id="KW-1185">Reference proteome</keyword>
<dbReference type="GO" id="GO:0030041">
    <property type="term" value="P:actin filament polymerization"/>
    <property type="evidence" value="ECO:0007669"/>
    <property type="project" value="TreeGrafter"/>
</dbReference>
<feature type="region of interest" description="Disordered" evidence="1">
    <location>
        <begin position="505"/>
        <end position="622"/>
    </location>
</feature>
<feature type="compositionally biased region" description="Basic residues" evidence="1">
    <location>
        <begin position="420"/>
        <end position="429"/>
    </location>
</feature>
<feature type="compositionally biased region" description="Low complexity" evidence="1">
    <location>
        <begin position="430"/>
        <end position="444"/>
    </location>
</feature>
<dbReference type="GeneID" id="83211831"/>
<feature type="region of interest" description="Disordered" evidence="1">
    <location>
        <begin position="687"/>
        <end position="763"/>
    </location>
</feature>
<feature type="compositionally biased region" description="Acidic residues" evidence="1">
    <location>
        <begin position="243"/>
        <end position="266"/>
    </location>
</feature>
<feature type="compositionally biased region" description="Basic residues" evidence="1">
    <location>
        <begin position="299"/>
        <end position="313"/>
    </location>
</feature>
<feature type="compositionally biased region" description="Basic residues" evidence="1">
    <location>
        <begin position="602"/>
        <end position="612"/>
    </location>
</feature>
<accession>A0AAD7XZ71</accession>
<feature type="compositionally biased region" description="Polar residues" evidence="1">
    <location>
        <begin position="315"/>
        <end position="331"/>
    </location>
</feature>
<dbReference type="PANTHER" id="PTHR45691">
    <property type="entry name" value="PROTEIN DIAPHANOUS"/>
    <property type="match status" value="1"/>
</dbReference>
<evidence type="ECO:0000256" key="1">
    <source>
        <dbReference type="SAM" id="MobiDB-lite"/>
    </source>
</evidence>
<dbReference type="InterPro" id="IPR051412">
    <property type="entry name" value="Formin_Homology_Diaphanous_sf"/>
</dbReference>
<feature type="compositionally biased region" description="Polar residues" evidence="1">
    <location>
        <begin position="550"/>
        <end position="559"/>
    </location>
</feature>
<organism evidence="2 3">
    <name type="scientific">Lichtheimia ornata</name>
    <dbReference type="NCBI Taxonomy" id="688661"/>
    <lineage>
        <taxon>Eukaryota</taxon>
        <taxon>Fungi</taxon>
        <taxon>Fungi incertae sedis</taxon>
        <taxon>Mucoromycota</taxon>
        <taxon>Mucoromycotina</taxon>
        <taxon>Mucoromycetes</taxon>
        <taxon>Mucorales</taxon>
        <taxon>Lichtheimiaceae</taxon>
        <taxon>Lichtheimia</taxon>
    </lineage>
</organism>
<gene>
    <name evidence="2" type="ORF">O0I10_004418</name>
</gene>
<feature type="compositionally biased region" description="Pro residues" evidence="1">
    <location>
        <begin position="534"/>
        <end position="543"/>
    </location>
</feature>
<feature type="region of interest" description="Disordered" evidence="1">
    <location>
        <begin position="389"/>
        <end position="457"/>
    </location>
</feature>
<proteinExistence type="predicted"/>